<keyword evidence="1" id="KW-0732">Signal</keyword>
<gene>
    <name evidence="2" type="ORF">BGC07_00225</name>
</gene>
<keyword evidence="3" id="KW-1185">Reference proteome</keyword>
<feature type="signal peptide" evidence="1">
    <location>
        <begin position="1"/>
        <end position="24"/>
    </location>
</feature>
<evidence type="ECO:0000256" key="1">
    <source>
        <dbReference type="SAM" id="SignalP"/>
    </source>
</evidence>
<accession>A0ABX2ZZ81</accession>
<dbReference type="SUPFAM" id="SSF110087">
    <property type="entry name" value="DR1885-like metal-binding protein"/>
    <property type="match status" value="1"/>
</dbReference>
<evidence type="ECO:0000313" key="2">
    <source>
        <dbReference type="EMBL" id="ODN41694.1"/>
    </source>
</evidence>
<reference evidence="2 3" key="1">
    <citation type="submission" date="2016-08" db="EMBL/GenBank/DDBJ databases">
        <title>Draft genome sequence of Candidatus Piscirickettsia litoralis, from seawater.</title>
        <authorList>
            <person name="Wan X."/>
            <person name="Lee A.J."/>
            <person name="Hou S."/>
            <person name="Donachie S.P."/>
        </authorList>
    </citation>
    <scope>NUCLEOTIDE SEQUENCE [LARGE SCALE GENOMIC DNA]</scope>
    <source>
        <strain evidence="2 3">Y2</strain>
    </source>
</reference>
<comment type="caution">
    <text evidence="2">The sequence shown here is derived from an EMBL/GenBank/DDBJ whole genome shotgun (WGS) entry which is preliminary data.</text>
</comment>
<dbReference type="PANTHER" id="PTHR36302:SF1">
    <property type="entry name" value="COPPER CHAPERONE PCU(A)C"/>
    <property type="match status" value="1"/>
</dbReference>
<feature type="chain" id="PRO_5046090211" description="Copper chaperone PCu(A)C" evidence="1">
    <location>
        <begin position="25"/>
        <end position="147"/>
    </location>
</feature>
<organism evidence="2 3">
    <name type="scientific">Piscirickettsia litoralis</name>
    <dbReference type="NCBI Taxonomy" id="1891921"/>
    <lineage>
        <taxon>Bacteria</taxon>
        <taxon>Pseudomonadati</taxon>
        <taxon>Pseudomonadota</taxon>
        <taxon>Gammaproteobacteria</taxon>
        <taxon>Thiotrichales</taxon>
        <taxon>Piscirickettsiaceae</taxon>
        <taxon>Piscirickettsia</taxon>
    </lineage>
</organism>
<dbReference type="InterPro" id="IPR036182">
    <property type="entry name" value="PCuAC_sf"/>
</dbReference>
<dbReference type="InterPro" id="IPR058248">
    <property type="entry name" value="Lxx211020-like"/>
</dbReference>
<dbReference type="EMBL" id="MDTU01000001">
    <property type="protein sequence ID" value="ODN41694.1"/>
    <property type="molecule type" value="Genomic_DNA"/>
</dbReference>
<dbReference type="Pfam" id="PF04314">
    <property type="entry name" value="PCuAC"/>
    <property type="match status" value="1"/>
</dbReference>
<dbReference type="RefSeq" id="WP_069311496.1">
    <property type="nucleotide sequence ID" value="NZ_MDTU01000001.1"/>
</dbReference>
<protein>
    <recommendedName>
        <fullName evidence="4">Copper chaperone PCu(A)C</fullName>
    </recommendedName>
</protein>
<sequence length="147" mass="16644">MRFLIPLFLSFFCLSMHLTSFAKANSADLSIDAARIIHQKQTNTLEVYMNLTNHSLKYPITIIGVFSPASKSAKLNRFSFHRGSYIKRHTRKVTIHPNSHSDFRQGSVHIELQEPLQEFEPGDKIPIHLILASGQSIKINATVEKTA</sequence>
<dbReference type="Proteomes" id="UP000094329">
    <property type="component" value="Unassembled WGS sequence"/>
</dbReference>
<evidence type="ECO:0008006" key="4">
    <source>
        <dbReference type="Google" id="ProtNLM"/>
    </source>
</evidence>
<dbReference type="PANTHER" id="PTHR36302">
    <property type="entry name" value="BLR7088 PROTEIN"/>
    <property type="match status" value="1"/>
</dbReference>
<name>A0ABX2ZZ81_9GAMM</name>
<evidence type="ECO:0000313" key="3">
    <source>
        <dbReference type="Proteomes" id="UP000094329"/>
    </source>
</evidence>
<dbReference type="InterPro" id="IPR007410">
    <property type="entry name" value="LpqE-like"/>
</dbReference>
<dbReference type="Gene3D" id="2.60.40.1890">
    <property type="entry name" value="PCu(A)C copper chaperone"/>
    <property type="match status" value="1"/>
</dbReference>
<proteinExistence type="predicted"/>